<evidence type="ECO:0000256" key="10">
    <source>
        <dbReference type="ARBA" id="ARBA00048109"/>
    </source>
</evidence>
<evidence type="ECO:0000256" key="5">
    <source>
        <dbReference type="ARBA" id="ARBA00022516"/>
    </source>
</evidence>
<keyword evidence="8" id="KW-0443">Lipid metabolism</keyword>
<dbReference type="InterPro" id="IPR004255">
    <property type="entry name" value="O-acyltransferase_WSD1_N"/>
</dbReference>
<comment type="pathway">
    <text evidence="1">Glycerolipid metabolism; triacylglycerol biosynthesis.</text>
</comment>
<dbReference type="UniPathway" id="UPA00282"/>
<dbReference type="Gene3D" id="3.30.559.10">
    <property type="entry name" value="Chloramphenicol acetyltransferase-like domain"/>
    <property type="match status" value="1"/>
</dbReference>
<evidence type="ECO:0000259" key="11">
    <source>
        <dbReference type="Pfam" id="PF03007"/>
    </source>
</evidence>
<dbReference type="GO" id="GO:0004144">
    <property type="term" value="F:diacylglycerol O-acyltransferase activity"/>
    <property type="evidence" value="ECO:0007669"/>
    <property type="project" value="UniProtKB-EC"/>
</dbReference>
<evidence type="ECO:0000256" key="1">
    <source>
        <dbReference type="ARBA" id="ARBA00004771"/>
    </source>
</evidence>
<dbReference type="InterPro" id="IPR045034">
    <property type="entry name" value="O-acyltransferase_WSD1-like"/>
</dbReference>
<dbReference type="PANTHER" id="PTHR31650:SF1">
    <property type="entry name" value="WAX ESTER SYNTHASE_DIACYLGLYCEROL ACYLTRANSFERASE 4-RELATED"/>
    <property type="match status" value="1"/>
</dbReference>
<evidence type="ECO:0000256" key="4">
    <source>
        <dbReference type="ARBA" id="ARBA00013244"/>
    </source>
</evidence>
<proteinExistence type="inferred from homology"/>
<evidence type="ECO:0000256" key="7">
    <source>
        <dbReference type="ARBA" id="ARBA00022798"/>
    </source>
</evidence>
<evidence type="ECO:0000256" key="9">
    <source>
        <dbReference type="ARBA" id="ARBA00023315"/>
    </source>
</evidence>
<dbReference type="EMBL" id="MVBM01000006">
    <property type="protein sequence ID" value="OOK70687.1"/>
    <property type="molecule type" value="Genomic_DNA"/>
</dbReference>
<evidence type="ECO:0000256" key="6">
    <source>
        <dbReference type="ARBA" id="ARBA00022679"/>
    </source>
</evidence>
<comment type="caution">
    <text evidence="13">The sequence shown here is derived from an EMBL/GenBank/DDBJ whole genome shotgun (WGS) entry which is preliminary data.</text>
</comment>
<dbReference type="Pfam" id="PF03007">
    <property type="entry name" value="WS_DGAT_cat"/>
    <property type="match status" value="1"/>
</dbReference>
<protein>
    <recommendedName>
        <fullName evidence="4">diacylglycerol O-acyltransferase</fullName>
        <ecNumber evidence="4">2.3.1.20</ecNumber>
    </recommendedName>
</protein>
<dbReference type="GO" id="GO:0019432">
    <property type="term" value="P:triglyceride biosynthetic process"/>
    <property type="evidence" value="ECO:0007669"/>
    <property type="project" value="UniProtKB-UniPathway"/>
</dbReference>
<evidence type="ECO:0000313" key="14">
    <source>
        <dbReference type="Proteomes" id="UP000189229"/>
    </source>
</evidence>
<keyword evidence="7" id="KW-0319">Glycerol metabolism</keyword>
<name>A0A1V3WUS6_MYCKA</name>
<comment type="catalytic activity">
    <reaction evidence="10">
        <text>an acyl-CoA + a 1,2-diacyl-sn-glycerol = a triacyl-sn-glycerol + CoA</text>
        <dbReference type="Rhea" id="RHEA:10868"/>
        <dbReference type="ChEBI" id="CHEBI:17815"/>
        <dbReference type="ChEBI" id="CHEBI:57287"/>
        <dbReference type="ChEBI" id="CHEBI:58342"/>
        <dbReference type="ChEBI" id="CHEBI:64615"/>
        <dbReference type="EC" id="2.3.1.20"/>
    </reaction>
</comment>
<reference evidence="13 14" key="1">
    <citation type="submission" date="2017-02" db="EMBL/GenBank/DDBJ databases">
        <title>Complete genome sequences of Mycobacterium kansasii strains isolated from rhesus macaques.</title>
        <authorList>
            <person name="Panda A."/>
            <person name="Nagaraj S."/>
            <person name="Zhao X."/>
            <person name="Tettelin H."/>
            <person name="Detolla L.J."/>
        </authorList>
    </citation>
    <scope>NUCLEOTIDE SEQUENCE [LARGE SCALE GENOMIC DNA]</scope>
    <source>
        <strain evidence="13 14">11-3813</strain>
    </source>
</reference>
<dbReference type="GO" id="GO:0005886">
    <property type="term" value="C:plasma membrane"/>
    <property type="evidence" value="ECO:0007669"/>
    <property type="project" value="TreeGrafter"/>
</dbReference>
<dbReference type="SUPFAM" id="SSF52777">
    <property type="entry name" value="CoA-dependent acyltransferases"/>
    <property type="match status" value="1"/>
</dbReference>
<feature type="domain" description="O-acyltransferase WSD1 C-terminal" evidence="12">
    <location>
        <begin position="315"/>
        <end position="407"/>
    </location>
</feature>
<evidence type="ECO:0000256" key="8">
    <source>
        <dbReference type="ARBA" id="ARBA00023098"/>
    </source>
</evidence>
<dbReference type="Pfam" id="PF06974">
    <property type="entry name" value="WS_DGAT_C"/>
    <property type="match status" value="1"/>
</dbReference>
<dbReference type="GO" id="GO:0071731">
    <property type="term" value="P:response to nitric oxide"/>
    <property type="evidence" value="ECO:0007669"/>
    <property type="project" value="TreeGrafter"/>
</dbReference>
<dbReference type="GO" id="GO:0051701">
    <property type="term" value="P:biological process involved in interaction with host"/>
    <property type="evidence" value="ECO:0007669"/>
    <property type="project" value="TreeGrafter"/>
</dbReference>
<dbReference type="AlphaFoldDB" id="A0A1V3WUS6"/>
<sequence>MASNYMRAIDAFAWNMERDPALRSTVVAVIWLDRSPTWEVLADRVDRASRSMVSLRQHVVESPLRLATPRWVSDDHFDLNWHLRRVNAPEPRTRDTVLELARQAAMDTFDRERPLWEFTLVEGLQGGEAAVIFKIHHSLSDGVGGMQMMDVLFDMHRDGDDLGPMPPAPTGERLGARAVMTGALRSSLGRVVHRARRGAETAVPTLLHTARHPIGTARNVVAMTRSVYRFAAPMPDTMSPVMRERAMVRRLATMEIPLDALNRAAKGIGVTVNDAFLGAITGGLRRYHERHHATVESLRVTMPINIRTAADAGTWGNRITLARIALPVAEADPAARMHKVHRVVETVRNEPASHLAEVIAEGLIFLPVGYIGGMLKHVDFLASDLPGSPVPIYLAGAEVTGFFGFGPTIGPRSTSH</sequence>
<keyword evidence="9 13" id="KW-0012">Acyltransferase</keyword>
<dbReference type="GO" id="GO:0001666">
    <property type="term" value="P:response to hypoxia"/>
    <property type="evidence" value="ECO:0007669"/>
    <property type="project" value="TreeGrafter"/>
</dbReference>
<keyword evidence="5" id="KW-0444">Lipid biosynthesis</keyword>
<dbReference type="GO" id="GO:0006071">
    <property type="term" value="P:glycerol metabolic process"/>
    <property type="evidence" value="ECO:0007669"/>
    <property type="project" value="UniProtKB-KW"/>
</dbReference>
<dbReference type="EC" id="2.3.1.20" evidence="4"/>
<comment type="similarity">
    <text evidence="3">Belongs to the long-chain O-acyltransferase family.</text>
</comment>
<feature type="domain" description="O-acyltransferase WSD1-like N-terminal" evidence="11">
    <location>
        <begin position="6"/>
        <end position="275"/>
    </location>
</feature>
<dbReference type="PANTHER" id="PTHR31650">
    <property type="entry name" value="O-ACYLTRANSFERASE (WSD1-LIKE) FAMILY PROTEIN"/>
    <property type="match status" value="1"/>
</dbReference>
<gene>
    <name evidence="13" type="ORF">BZL30_6109</name>
</gene>
<keyword evidence="6 13" id="KW-0808">Transferase</keyword>
<dbReference type="Proteomes" id="UP000189229">
    <property type="component" value="Unassembled WGS sequence"/>
</dbReference>
<evidence type="ECO:0000313" key="13">
    <source>
        <dbReference type="EMBL" id="OOK70687.1"/>
    </source>
</evidence>
<evidence type="ECO:0000259" key="12">
    <source>
        <dbReference type="Pfam" id="PF06974"/>
    </source>
</evidence>
<dbReference type="InterPro" id="IPR009721">
    <property type="entry name" value="O-acyltransferase_WSD1_C"/>
</dbReference>
<accession>A0A1V3WUS6</accession>
<evidence type="ECO:0000256" key="3">
    <source>
        <dbReference type="ARBA" id="ARBA00009587"/>
    </source>
</evidence>
<evidence type="ECO:0000256" key="2">
    <source>
        <dbReference type="ARBA" id="ARBA00005189"/>
    </source>
</evidence>
<dbReference type="InterPro" id="IPR023213">
    <property type="entry name" value="CAT-like_dom_sf"/>
</dbReference>
<organism evidence="13 14">
    <name type="scientific">Mycobacterium kansasii</name>
    <dbReference type="NCBI Taxonomy" id="1768"/>
    <lineage>
        <taxon>Bacteria</taxon>
        <taxon>Bacillati</taxon>
        <taxon>Actinomycetota</taxon>
        <taxon>Actinomycetes</taxon>
        <taxon>Mycobacteriales</taxon>
        <taxon>Mycobacteriaceae</taxon>
        <taxon>Mycobacterium</taxon>
    </lineage>
</organism>
<comment type="pathway">
    <text evidence="2">Lipid metabolism.</text>
</comment>